<dbReference type="PIRSF" id="PIRSF001589">
    <property type="entry name" value="Asn_synthetase_glu-h"/>
    <property type="match status" value="1"/>
</dbReference>
<evidence type="ECO:0000313" key="12">
    <source>
        <dbReference type="Proteomes" id="UP000238605"/>
    </source>
</evidence>
<dbReference type="PANTHER" id="PTHR43284">
    <property type="entry name" value="ASPARAGINE SYNTHETASE (GLUTAMINE-HYDROLYZING)"/>
    <property type="match status" value="1"/>
</dbReference>
<reference evidence="11 12" key="1">
    <citation type="submission" date="2018-02" db="EMBL/GenBank/DDBJ databases">
        <title>Reclassifiation of [Polyangium] brachysporum DSM 7029 as Guopingzhaonella breviflexa gen. nov., sp. nov., a member of the family Comamonadaceae.</title>
        <authorList>
            <person name="Tang B."/>
        </authorList>
    </citation>
    <scope>NUCLEOTIDE SEQUENCE [LARGE SCALE GENOMIC DNA]</scope>
    <source>
        <strain evidence="11 12">BCRC 80649</strain>
    </source>
</reference>
<dbReference type="EMBL" id="PSNX01000020">
    <property type="protein sequence ID" value="PPE64923.1"/>
    <property type="molecule type" value="Genomic_DNA"/>
</dbReference>
<dbReference type="EC" id="6.3.5.4" evidence="3"/>
<keyword evidence="6 8" id="KW-0315">Glutamine amidotransferase</keyword>
<evidence type="ECO:0000259" key="10">
    <source>
        <dbReference type="PROSITE" id="PS51278"/>
    </source>
</evidence>
<name>A0A2S5SQD2_9BURK</name>
<dbReference type="NCBIfam" id="TIGR01536">
    <property type="entry name" value="asn_synth_AEB"/>
    <property type="match status" value="1"/>
</dbReference>
<dbReference type="Pfam" id="PF00733">
    <property type="entry name" value="Asn_synthase"/>
    <property type="match status" value="1"/>
</dbReference>
<accession>A0A2S5SQD2</accession>
<feature type="domain" description="Glutamine amidotransferase type-2" evidence="10">
    <location>
        <begin position="2"/>
        <end position="224"/>
    </location>
</feature>
<comment type="caution">
    <text evidence="11">The sequence shown here is derived from an EMBL/GenBank/DDBJ whole genome shotgun (WGS) entry which is preliminary data.</text>
</comment>
<dbReference type="InterPro" id="IPR051786">
    <property type="entry name" value="ASN_synthetase/amidase"/>
</dbReference>
<dbReference type="GO" id="GO:0004066">
    <property type="term" value="F:asparagine synthase (glutamine-hydrolyzing) activity"/>
    <property type="evidence" value="ECO:0007669"/>
    <property type="project" value="UniProtKB-EC"/>
</dbReference>
<dbReference type="Gene3D" id="3.40.50.620">
    <property type="entry name" value="HUPs"/>
    <property type="match status" value="2"/>
</dbReference>
<dbReference type="InterPro" id="IPR029055">
    <property type="entry name" value="Ntn_hydrolases_N"/>
</dbReference>
<evidence type="ECO:0000256" key="6">
    <source>
        <dbReference type="ARBA" id="ARBA00022962"/>
    </source>
</evidence>
<dbReference type="SUPFAM" id="SSF56235">
    <property type="entry name" value="N-terminal nucleophile aminohydrolases (Ntn hydrolases)"/>
    <property type="match status" value="1"/>
</dbReference>
<feature type="active site" description="For GATase activity" evidence="8">
    <location>
        <position position="2"/>
    </location>
</feature>
<protein>
    <recommendedName>
        <fullName evidence="3">asparagine synthase (glutamine-hydrolyzing)</fullName>
        <ecNumber evidence="3">6.3.5.4</ecNumber>
    </recommendedName>
</protein>
<keyword evidence="8" id="KW-0028">Amino-acid biosynthesis</keyword>
<dbReference type="InterPro" id="IPR033738">
    <property type="entry name" value="AsnB_N"/>
</dbReference>
<keyword evidence="8" id="KW-0061">Asparagine biosynthesis</keyword>
<dbReference type="OrthoDB" id="9763290at2"/>
<evidence type="ECO:0000256" key="2">
    <source>
        <dbReference type="ARBA" id="ARBA00005752"/>
    </source>
</evidence>
<dbReference type="PANTHER" id="PTHR43284:SF1">
    <property type="entry name" value="ASPARAGINE SYNTHETASE"/>
    <property type="match status" value="1"/>
</dbReference>
<evidence type="ECO:0000313" key="11">
    <source>
        <dbReference type="EMBL" id="PPE64923.1"/>
    </source>
</evidence>
<dbReference type="SUPFAM" id="SSF52402">
    <property type="entry name" value="Adenine nucleotide alpha hydrolases-like"/>
    <property type="match status" value="1"/>
</dbReference>
<proteinExistence type="inferred from homology"/>
<dbReference type="CDD" id="cd00712">
    <property type="entry name" value="AsnB"/>
    <property type="match status" value="1"/>
</dbReference>
<evidence type="ECO:0000256" key="3">
    <source>
        <dbReference type="ARBA" id="ARBA00012737"/>
    </source>
</evidence>
<dbReference type="InterPro" id="IPR017932">
    <property type="entry name" value="GATase_2_dom"/>
</dbReference>
<evidence type="ECO:0000256" key="7">
    <source>
        <dbReference type="ARBA" id="ARBA00048741"/>
    </source>
</evidence>
<dbReference type="InterPro" id="IPR001962">
    <property type="entry name" value="Asn_synthase"/>
</dbReference>
<evidence type="ECO:0000256" key="1">
    <source>
        <dbReference type="ARBA" id="ARBA00005187"/>
    </source>
</evidence>
<keyword evidence="12" id="KW-1185">Reference proteome</keyword>
<dbReference type="CDD" id="cd01991">
    <property type="entry name" value="Asn_synthase_B_C"/>
    <property type="match status" value="1"/>
</dbReference>
<feature type="binding site" evidence="9">
    <location>
        <position position="105"/>
    </location>
    <ligand>
        <name>L-glutamine</name>
        <dbReference type="ChEBI" id="CHEBI:58359"/>
    </ligand>
</feature>
<comment type="similarity">
    <text evidence="2">Belongs to the asparagine synthetase family.</text>
</comment>
<dbReference type="GO" id="GO:0005829">
    <property type="term" value="C:cytosol"/>
    <property type="evidence" value="ECO:0007669"/>
    <property type="project" value="TreeGrafter"/>
</dbReference>
<comment type="catalytic activity">
    <reaction evidence="7">
        <text>L-aspartate + L-glutamine + ATP + H2O = L-asparagine + L-glutamate + AMP + diphosphate + H(+)</text>
        <dbReference type="Rhea" id="RHEA:12228"/>
        <dbReference type="ChEBI" id="CHEBI:15377"/>
        <dbReference type="ChEBI" id="CHEBI:15378"/>
        <dbReference type="ChEBI" id="CHEBI:29985"/>
        <dbReference type="ChEBI" id="CHEBI:29991"/>
        <dbReference type="ChEBI" id="CHEBI:30616"/>
        <dbReference type="ChEBI" id="CHEBI:33019"/>
        <dbReference type="ChEBI" id="CHEBI:58048"/>
        <dbReference type="ChEBI" id="CHEBI:58359"/>
        <dbReference type="ChEBI" id="CHEBI:456215"/>
        <dbReference type="EC" id="6.3.5.4"/>
    </reaction>
</comment>
<gene>
    <name evidence="11" type="primary">asnB</name>
    <name evidence="11" type="ORF">C1704_16910</name>
</gene>
<dbReference type="PROSITE" id="PS51278">
    <property type="entry name" value="GATASE_TYPE_2"/>
    <property type="match status" value="1"/>
</dbReference>
<dbReference type="GO" id="GO:0005524">
    <property type="term" value="F:ATP binding"/>
    <property type="evidence" value="ECO:0007669"/>
    <property type="project" value="UniProtKB-KW"/>
</dbReference>
<dbReference type="Gene3D" id="3.60.20.10">
    <property type="entry name" value="Glutamine Phosphoribosylpyrophosphate, subunit 1, domain 1"/>
    <property type="match status" value="1"/>
</dbReference>
<dbReference type="Proteomes" id="UP000238605">
    <property type="component" value="Unassembled WGS sequence"/>
</dbReference>
<dbReference type="GO" id="GO:0006529">
    <property type="term" value="P:asparagine biosynthetic process"/>
    <property type="evidence" value="ECO:0007669"/>
    <property type="project" value="UniProtKB-KW"/>
</dbReference>
<dbReference type="AlphaFoldDB" id="A0A2S5SQD2"/>
<comment type="pathway">
    <text evidence="1">Amino-acid biosynthesis; L-asparagine biosynthesis; L-asparagine from L-aspartate (L-Gln route): step 1/1.</text>
</comment>
<dbReference type="Pfam" id="PF13537">
    <property type="entry name" value="GATase_7"/>
    <property type="match status" value="1"/>
</dbReference>
<dbReference type="RefSeq" id="WP_104303918.1">
    <property type="nucleotide sequence ID" value="NZ_PSNX01000020.1"/>
</dbReference>
<dbReference type="InterPro" id="IPR006426">
    <property type="entry name" value="Asn_synth_AEB"/>
</dbReference>
<evidence type="ECO:0000256" key="4">
    <source>
        <dbReference type="ARBA" id="ARBA00022741"/>
    </source>
</evidence>
<dbReference type="InterPro" id="IPR014729">
    <property type="entry name" value="Rossmann-like_a/b/a_fold"/>
</dbReference>
<evidence type="ECO:0000256" key="5">
    <source>
        <dbReference type="ARBA" id="ARBA00022840"/>
    </source>
</evidence>
<organism evidence="11 12">
    <name type="scientific">Caldimonas caldifontis</name>
    <dbReference type="NCBI Taxonomy" id="1452508"/>
    <lineage>
        <taxon>Bacteria</taxon>
        <taxon>Pseudomonadati</taxon>
        <taxon>Pseudomonadota</taxon>
        <taxon>Betaproteobacteria</taxon>
        <taxon>Burkholderiales</taxon>
        <taxon>Sphaerotilaceae</taxon>
        <taxon>Caldimonas</taxon>
    </lineage>
</organism>
<sequence>MCGIAGIVGQIDETHRAALRRMSDAMTHRGPDADGFWEAEPDSAGWGPMLAHRRLAILDLSPSGVQPMIDGPTGDVVVLNGEIYNYRALRAELPQGGADLGSSGDTAVMLRSLSLHGAAAIPRLRGMFAFAHWSRRDRRLTLARDPLGIKPLYLARNPDPKGRWSLAFASELRALLASGLLGRARLDPTAVASVVWNGFTVAPNTVVEGIETMWPGELLVADARGTTLERRAYWQLPRLRNQEDFSEEALAAALKDCVHLHLASDVPLGIFLSGGVDSSAVAHLAQQSSQTPVHTFTLAFEEAEHNEGEHARAIAKAIGTEHRELLLTESLFTSRLDDALASLDQPSFDGLNSYFMSHAVAQAGFKVALVGSGGDELFGGYTTFRDLPVLARWARRTQWLPAALKRDLARRVARFKQPSGLGFPAQTRWAKLPEMVARGDDLLGLYQMAYALFLPQQHRELLGAQGRDRLHDGLPEAMRIWLGESIAARSDLGAISALEQRLFLGERLLRDTDAVSMSASIEVRLPLVDQMLLEQVGRVPDAVRYHPIRRKTLLRRVGLKGLDPALFDRPKTGFELPYDRWLRSQLGRRIDDTLNDPALVRPAGLDPQTVARLWKAFKDGAPGLYWSRIWALYVLVHWCHRHRVYV</sequence>
<keyword evidence="4 9" id="KW-0547">Nucleotide-binding</keyword>
<keyword evidence="5 9" id="KW-0067">ATP-binding</keyword>
<evidence type="ECO:0000256" key="8">
    <source>
        <dbReference type="PIRSR" id="PIRSR001589-1"/>
    </source>
</evidence>
<evidence type="ECO:0000256" key="9">
    <source>
        <dbReference type="PIRSR" id="PIRSR001589-2"/>
    </source>
</evidence>